<feature type="signal peptide" evidence="1">
    <location>
        <begin position="1"/>
        <end position="21"/>
    </location>
</feature>
<feature type="chain" id="PRO_5046385517" evidence="1">
    <location>
        <begin position="22"/>
        <end position="230"/>
    </location>
</feature>
<evidence type="ECO:0000313" key="3">
    <source>
        <dbReference type="Proteomes" id="UP001305779"/>
    </source>
</evidence>
<sequence length="230" mass="25820">MHTTIFRAALMTAIAPLLTWAQTASSSKFLGNFTEDPNNESGRDLGFIGEVNNVVLATFGDVIQNGYFLAANAGGPCGGDWRFVNRVPTENATNFYAYEYWNGTAYNPTRIGPTEASAIRDTNGDILLQGNQGQIAWNTHLQKYIWLDALPYYDNNVRIRTADQPEGPWTLPSNLFEVTECNNFFYTPTYDNHWYTGDQTFVIHTTCDPNDIQSYEVRPPPNTQPDLKAV</sequence>
<comment type="caution">
    <text evidence="2">The sequence shown here is derived from an EMBL/GenBank/DDBJ whole genome shotgun (WGS) entry which is preliminary data.</text>
</comment>
<reference evidence="2 3" key="1">
    <citation type="journal article" date="2023" name="G3 (Bethesda)">
        <title>A chromosome-level genome assembly of Zasmidium syzygii isolated from banana leaves.</title>
        <authorList>
            <person name="van Westerhoven A.C."/>
            <person name="Mehrabi R."/>
            <person name="Talebi R."/>
            <person name="Steentjes M.B.F."/>
            <person name="Corcolon B."/>
            <person name="Chong P.A."/>
            <person name="Kema G.H.J."/>
            <person name="Seidl M.F."/>
        </authorList>
    </citation>
    <scope>NUCLEOTIDE SEQUENCE [LARGE SCALE GENOMIC DNA]</scope>
    <source>
        <strain evidence="2 3">P124</strain>
    </source>
</reference>
<name>A0ABR0EV97_ZASCE</name>
<keyword evidence="3" id="KW-1185">Reference proteome</keyword>
<evidence type="ECO:0000256" key="1">
    <source>
        <dbReference type="SAM" id="SignalP"/>
    </source>
</evidence>
<dbReference type="Proteomes" id="UP001305779">
    <property type="component" value="Unassembled WGS sequence"/>
</dbReference>
<keyword evidence="1" id="KW-0732">Signal</keyword>
<proteinExistence type="predicted"/>
<accession>A0ABR0EV97</accession>
<gene>
    <name evidence="2" type="ORF">PRZ48_003380</name>
</gene>
<evidence type="ECO:0000313" key="2">
    <source>
        <dbReference type="EMBL" id="KAK4505417.1"/>
    </source>
</evidence>
<protein>
    <submittedName>
        <fullName evidence="2">Uncharacterized protein</fullName>
    </submittedName>
</protein>
<dbReference type="EMBL" id="JAXOVC010000002">
    <property type="protein sequence ID" value="KAK4505417.1"/>
    <property type="molecule type" value="Genomic_DNA"/>
</dbReference>
<organism evidence="2 3">
    <name type="scientific">Zasmidium cellare</name>
    <name type="common">Wine cellar mold</name>
    <name type="synonym">Racodium cellare</name>
    <dbReference type="NCBI Taxonomy" id="395010"/>
    <lineage>
        <taxon>Eukaryota</taxon>
        <taxon>Fungi</taxon>
        <taxon>Dikarya</taxon>
        <taxon>Ascomycota</taxon>
        <taxon>Pezizomycotina</taxon>
        <taxon>Dothideomycetes</taxon>
        <taxon>Dothideomycetidae</taxon>
        <taxon>Mycosphaerellales</taxon>
        <taxon>Mycosphaerellaceae</taxon>
        <taxon>Zasmidium</taxon>
    </lineage>
</organism>